<sequence length="243" mass="25433">MALFRRIFFVAALAGLLAGLFVTALHQVGTVPVILKAEVYEQAAEAPAAAPAAHDHGAAGHDHAAAAHDHDSTAWEPRDGLERTGYTALADILTGIGFALLLVCGYALTGTLTGRQTGWRQGLLWGLAGFAVFTLAPGLGLRPEIPGTEAAPLADRQIWWLLTALATAAALALLVFGRRASLAVLAVALLVLPHVIGAPLPVDFHSAAPEALAHRFAETAFATSLLFWAALGALTGYFYQRFG</sequence>
<reference evidence="4" key="1">
    <citation type="journal article" date="2019" name="Int. J. Syst. Evol. Microbiol.">
        <title>The Global Catalogue of Microorganisms (GCM) 10K type strain sequencing project: providing services to taxonomists for standard genome sequencing and annotation.</title>
        <authorList>
            <consortium name="The Broad Institute Genomics Platform"/>
            <consortium name="The Broad Institute Genome Sequencing Center for Infectious Disease"/>
            <person name="Wu L."/>
            <person name="Ma J."/>
        </authorList>
    </citation>
    <scope>NUCLEOTIDE SEQUENCE [LARGE SCALE GENOMIC DNA]</scope>
    <source>
        <strain evidence="4">KCTC 42182</strain>
    </source>
</reference>
<dbReference type="Pfam" id="PF09490">
    <property type="entry name" value="CbtA"/>
    <property type="match status" value="1"/>
</dbReference>
<dbReference type="InterPro" id="IPR012666">
    <property type="entry name" value="CbtA_put"/>
</dbReference>
<feature type="transmembrane region" description="Helical" evidence="2">
    <location>
        <begin position="183"/>
        <end position="200"/>
    </location>
</feature>
<dbReference type="RefSeq" id="WP_379725174.1">
    <property type="nucleotide sequence ID" value="NZ_JBHRYJ010000001.1"/>
</dbReference>
<dbReference type="NCBIfam" id="TIGR02458">
    <property type="entry name" value="CbtA"/>
    <property type="match status" value="1"/>
</dbReference>
<feature type="transmembrane region" description="Helical" evidence="2">
    <location>
        <begin position="220"/>
        <end position="239"/>
    </location>
</feature>
<gene>
    <name evidence="3" type="ORF">ACFOOQ_09840</name>
</gene>
<feature type="transmembrane region" description="Helical" evidence="2">
    <location>
        <begin position="158"/>
        <end position="176"/>
    </location>
</feature>
<feature type="transmembrane region" description="Helical" evidence="2">
    <location>
        <begin position="86"/>
        <end position="109"/>
    </location>
</feature>
<proteinExistence type="predicted"/>
<dbReference type="Proteomes" id="UP001595711">
    <property type="component" value="Unassembled WGS sequence"/>
</dbReference>
<dbReference type="EMBL" id="JBHRYJ010000001">
    <property type="protein sequence ID" value="MFC3675843.1"/>
    <property type="molecule type" value="Genomic_DNA"/>
</dbReference>
<feature type="transmembrane region" description="Helical" evidence="2">
    <location>
        <begin position="121"/>
        <end position="138"/>
    </location>
</feature>
<organism evidence="3 4">
    <name type="scientific">Ferrovibrio xuzhouensis</name>
    <dbReference type="NCBI Taxonomy" id="1576914"/>
    <lineage>
        <taxon>Bacteria</taxon>
        <taxon>Pseudomonadati</taxon>
        <taxon>Pseudomonadota</taxon>
        <taxon>Alphaproteobacteria</taxon>
        <taxon>Rhodospirillales</taxon>
        <taxon>Rhodospirillaceae</taxon>
        <taxon>Ferrovibrio</taxon>
    </lineage>
</organism>
<evidence type="ECO:0000256" key="2">
    <source>
        <dbReference type="SAM" id="Phobius"/>
    </source>
</evidence>
<accession>A0ABV7VEA0</accession>
<feature type="compositionally biased region" description="Basic and acidic residues" evidence="1">
    <location>
        <begin position="53"/>
        <end position="74"/>
    </location>
</feature>
<evidence type="ECO:0000256" key="1">
    <source>
        <dbReference type="SAM" id="MobiDB-lite"/>
    </source>
</evidence>
<evidence type="ECO:0000313" key="3">
    <source>
        <dbReference type="EMBL" id="MFC3675843.1"/>
    </source>
</evidence>
<keyword evidence="2" id="KW-0472">Membrane</keyword>
<keyword evidence="2" id="KW-0812">Transmembrane</keyword>
<name>A0ABV7VEA0_9PROT</name>
<keyword evidence="4" id="KW-1185">Reference proteome</keyword>
<keyword evidence="2" id="KW-1133">Transmembrane helix</keyword>
<evidence type="ECO:0000313" key="4">
    <source>
        <dbReference type="Proteomes" id="UP001595711"/>
    </source>
</evidence>
<protein>
    <submittedName>
        <fullName evidence="3">CbtA family protein</fullName>
    </submittedName>
</protein>
<feature type="region of interest" description="Disordered" evidence="1">
    <location>
        <begin position="51"/>
        <end position="74"/>
    </location>
</feature>
<comment type="caution">
    <text evidence="3">The sequence shown here is derived from an EMBL/GenBank/DDBJ whole genome shotgun (WGS) entry which is preliminary data.</text>
</comment>